<dbReference type="OrthoDB" id="5296159at2"/>
<keyword evidence="2" id="KW-0732">Signal</keyword>
<feature type="chain" id="PRO_5004650188" evidence="2">
    <location>
        <begin position="23"/>
        <end position="245"/>
    </location>
</feature>
<evidence type="ECO:0000256" key="2">
    <source>
        <dbReference type="SAM" id="SignalP"/>
    </source>
</evidence>
<accession>U4KCI7</accession>
<dbReference type="SUPFAM" id="SSF53850">
    <property type="entry name" value="Periplasmic binding protein-like II"/>
    <property type="match status" value="1"/>
</dbReference>
<protein>
    <submittedName>
        <fullName evidence="3">Putative ABC-type amino acid transport/signal transduction systems, periplasmic component/domain</fullName>
    </submittedName>
</protein>
<dbReference type="AlphaFoldDB" id="U4KCI7"/>
<dbReference type="KEGG" id="vni:VIBNI_A2060"/>
<evidence type="ECO:0000313" key="3">
    <source>
        <dbReference type="EMBL" id="CCO58147.1"/>
    </source>
</evidence>
<proteinExistence type="inferred from homology"/>
<dbReference type="Proteomes" id="UP000016895">
    <property type="component" value="Chromosome 1"/>
</dbReference>
<evidence type="ECO:0000313" key="4">
    <source>
        <dbReference type="Proteomes" id="UP000016895"/>
    </source>
</evidence>
<organism evidence="3 4">
    <name type="scientific">Vibrio nigripulchritudo</name>
    <dbReference type="NCBI Taxonomy" id="28173"/>
    <lineage>
        <taxon>Bacteria</taxon>
        <taxon>Pseudomonadati</taxon>
        <taxon>Pseudomonadota</taxon>
        <taxon>Gammaproteobacteria</taxon>
        <taxon>Vibrionales</taxon>
        <taxon>Vibrionaceae</taxon>
        <taxon>Vibrio</taxon>
    </lineage>
</organism>
<dbReference type="PANTHER" id="PTHR35936:SF25">
    <property type="entry name" value="ABC TRANSPORTER SUBSTRATE-BINDING PROTEIN"/>
    <property type="match status" value="1"/>
</dbReference>
<evidence type="ECO:0000256" key="1">
    <source>
        <dbReference type="ARBA" id="ARBA00010333"/>
    </source>
</evidence>
<sequence length="245" mass="27451">MNKIALAAIALCSLIKSPDSNADTLVLTSLEWPPYTSQYLSDHGASSAVVKAALQAMGHDLEIRFYPWSRAVRLAKNNNNYAGYFPEYHLESDDLLLSDSIGSSTLGFVERVKDPIKWSTLSDLKPYSIGVVQDYVNTKELDEKIANGTLRASPVLNDASNIRKLGAERISIAVIDEYVFQYLMENDPKLDLLNGELQMNAKRLENKELFIAFTNDDLGRKWRKIINQGLKKIKVNQIAAQSLNQ</sequence>
<dbReference type="Gene3D" id="3.40.190.10">
    <property type="entry name" value="Periplasmic binding protein-like II"/>
    <property type="match status" value="2"/>
</dbReference>
<dbReference type="PANTHER" id="PTHR35936">
    <property type="entry name" value="MEMBRANE-BOUND LYTIC MUREIN TRANSGLYCOSYLASE F"/>
    <property type="match status" value="1"/>
</dbReference>
<dbReference type="STRING" id="28173.VIBNI_A2060"/>
<comment type="similarity">
    <text evidence="1">Belongs to the bacterial solute-binding protein 3 family.</text>
</comment>
<feature type="signal peptide" evidence="2">
    <location>
        <begin position="1"/>
        <end position="22"/>
    </location>
</feature>
<keyword evidence="4" id="KW-1185">Reference proteome</keyword>
<name>U4KCI7_9VIBR</name>
<dbReference type="RefSeq" id="WP_022550973.1">
    <property type="nucleotide sequence ID" value="NC_022528.1"/>
</dbReference>
<reference evidence="3 4" key="1">
    <citation type="journal article" date="2013" name="ISME J.">
        <title>Comparative genomics of pathogenic lineages of Vibrio nigripulchritudo identifies virulence-associated traits.</title>
        <authorList>
            <person name="Goudenege D."/>
            <person name="Labreuche Y."/>
            <person name="Krin E."/>
            <person name="Ansquer D."/>
            <person name="Mangenot S."/>
            <person name="Calteau A."/>
            <person name="Medigue C."/>
            <person name="Mazel D."/>
            <person name="Polz M.F."/>
            <person name="Le Roux F."/>
        </authorList>
    </citation>
    <scope>NUCLEOTIDE SEQUENCE [LARGE SCALE GENOMIC DNA]</scope>
    <source>
        <strain evidence="4">SnF1</strain>
    </source>
</reference>
<dbReference type="PATRIC" id="fig|1260221.3.peg.1958"/>
<dbReference type="EMBL" id="FO203526">
    <property type="protein sequence ID" value="CCO58147.1"/>
    <property type="molecule type" value="Genomic_DNA"/>
</dbReference>
<dbReference type="eggNOG" id="COG0834">
    <property type="taxonomic scope" value="Bacteria"/>
</dbReference>
<gene>
    <name evidence="3" type="ORF">VIBNI_A2060</name>
</gene>